<proteinExistence type="inferred from homology"/>
<keyword evidence="4" id="KW-1015">Disulfide bond</keyword>
<dbReference type="InterPro" id="IPR036816">
    <property type="entry name" value="RNaseA-like_dom_sf"/>
</dbReference>
<dbReference type="EMBL" id="CM015715">
    <property type="protein sequence ID" value="KAF3688510.1"/>
    <property type="molecule type" value="Genomic_DNA"/>
</dbReference>
<dbReference type="GO" id="GO:0003676">
    <property type="term" value="F:nucleic acid binding"/>
    <property type="evidence" value="ECO:0007669"/>
    <property type="project" value="InterPro"/>
</dbReference>
<dbReference type="InterPro" id="IPR001427">
    <property type="entry name" value="RNaseA"/>
</dbReference>
<comment type="similarity">
    <text evidence="2">Belongs to the pancreatic ribonuclease family.</text>
</comment>
<feature type="chain" id="PRO_5026164839" evidence="5">
    <location>
        <begin position="20"/>
        <end position="161"/>
    </location>
</feature>
<dbReference type="GO" id="GO:0001525">
    <property type="term" value="P:angiogenesis"/>
    <property type="evidence" value="ECO:0007669"/>
    <property type="project" value="TreeGrafter"/>
</dbReference>
<protein>
    <submittedName>
        <fullName evidence="7">Ribonuclease-like 3</fullName>
    </submittedName>
</protein>
<dbReference type="GO" id="GO:0050830">
    <property type="term" value="P:defense response to Gram-positive bacterium"/>
    <property type="evidence" value="ECO:0007669"/>
    <property type="project" value="TreeGrafter"/>
</dbReference>
<evidence type="ECO:0000256" key="1">
    <source>
        <dbReference type="ARBA" id="ARBA00004613"/>
    </source>
</evidence>
<organism evidence="7 8">
    <name type="scientific">Channa argus</name>
    <name type="common">Northern snakehead</name>
    <name type="synonym">Ophicephalus argus</name>
    <dbReference type="NCBI Taxonomy" id="215402"/>
    <lineage>
        <taxon>Eukaryota</taxon>
        <taxon>Metazoa</taxon>
        <taxon>Chordata</taxon>
        <taxon>Craniata</taxon>
        <taxon>Vertebrata</taxon>
        <taxon>Euteleostomi</taxon>
        <taxon>Actinopterygii</taxon>
        <taxon>Neopterygii</taxon>
        <taxon>Teleostei</taxon>
        <taxon>Neoteleostei</taxon>
        <taxon>Acanthomorphata</taxon>
        <taxon>Anabantaria</taxon>
        <taxon>Anabantiformes</taxon>
        <taxon>Channoidei</taxon>
        <taxon>Channidae</taxon>
        <taxon>Channa</taxon>
    </lineage>
</organism>
<dbReference type="Gene3D" id="3.10.130.10">
    <property type="entry name" value="Ribonuclease A-like domain"/>
    <property type="match status" value="1"/>
</dbReference>
<keyword evidence="5" id="KW-0732">Signal</keyword>
<dbReference type="GO" id="GO:0050829">
    <property type="term" value="P:defense response to Gram-negative bacterium"/>
    <property type="evidence" value="ECO:0007669"/>
    <property type="project" value="TreeGrafter"/>
</dbReference>
<reference evidence="8" key="2">
    <citation type="submission" date="2019-02" db="EMBL/GenBank/DDBJ databases">
        <title>Opniocepnalus argus Var Kimnra genome.</title>
        <authorList>
            <person name="Zhou C."/>
            <person name="Xiao S."/>
        </authorList>
    </citation>
    <scope>NUCLEOTIDE SEQUENCE [LARGE SCALE GENOMIC DNA]</scope>
</reference>
<evidence type="ECO:0000256" key="3">
    <source>
        <dbReference type="ARBA" id="ARBA00022525"/>
    </source>
</evidence>
<feature type="signal peptide" evidence="5">
    <location>
        <begin position="1"/>
        <end position="19"/>
    </location>
</feature>
<accession>A0A6G1PDX8</accession>
<evidence type="ECO:0000259" key="6">
    <source>
        <dbReference type="SMART" id="SM00092"/>
    </source>
</evidence>
<gene>
    <name evidence="7" type="ORF">EXN66_Car004182</name>
</gene>
<name>A0A6G1PDX8_CHAAH</name>
<comment type="subcellular location">
    <subcellularLocation>
        <location evidence="1">Secreted</location>
    </subcellularLocation>
</comment>
<dbReference type="AlphaFoldDB" id="A0A6G1PDX8"/>
<evidence type="ECO:0000313" key="7">
    <source>
        <dbReference type="EMBL" id="KAF3688510.1"/>
    </source>
</evidence>
<evidence type="ECO:0000256" key="4">
    <source>
        <dbReference type="ARBA" id="ARBA00023157"/>
    </source>
</evidence>
<dbReference type="Pfam" id="PF00074">
    <property type="entry name" value="RnaseA"/>
    <property type="match status" value="1"/>
</dbReference>
<dbReference type="GO" id="GO:0005576">
    <property type="term" value="C:extracellular region"/>
    <property type="evidence" value="ECO:0007669"/>
    <property type="project" value="UniProtKB-SubCell"/>
</dbReference>
<dbReference type="SUPFAM" id="SSF54076">
    <property type="entry name" value="RNase A-like"/>
    <property type="match status" value="1"/>
</dbReference>
<sequence>MKILFAYVLLMLLSATVLSGSNIQPRDTSSATVFPTNETEESIKLSDEESYENFILHHLNKDMIEDKCTLVISKMKMCKKTHTFILADEDDVQKVCNGEGKLNQRDGFTYSNANFNIVDCKLTAEKPNCVYKGELLTNRVVVVKCGGFPVHYERHELNFAE</sequence>
<evidence type="ECO:0000256" key="2">
    <source>
        <dbReference type="ARBA" id="ARBA00005600"/>
    </source>
</evidence>
<dbReference type="SMART" id="SM00092">
    <property type="entry name" value="RNAse_Pc"/>
    <property type="match status" value="1"/>
</dbReference>
<dbReference type="InterPro" id="IPR023412">
    <property type="entry name" value="RNaseA_domain"/>
</dbReference>
<reference evidence="7 8" key="1">
    <citation type="submission" date="2019-02" db="EMBL/GenBank/DDBJ databases">
        <title>Opniocepnalus argus genome.</title>
        <authorList>
            <person name="Zhou C."/>
            <person name="Xiao S."/>
        </authorList>
    </citation>
    <scope>NUCLEOTIDE SEQUENCE [LARGE SCALE GENOMIC DNA]</scope>
    <source>
        <strain evidence="7">OARG1902GOOAL</strain>
        <tissue evidence="7">Muscle</tissue>
    </source>
</reference>
<evidence type="ECO:0000256" key="5">
    <source>
        <dbReference type="SAM" id="SignalP"/>
    </source>
</evidence>
<evidence type="ECO:0000313" key="8">
    <source>
        <dbReference type="Proteomes" id="UP000503349"/>
    </source>
</evidence>
<dbReference type="PANTHER" id="PTHR11437:SF10">
    <property type="entry name" value="ANGIOGENIN-RELATED"/>
    <property type="match status" value="1"/>
</dbReference>
<keyword evidence="3" id="KW-0964">Secreted</keyword>
<keyword evidence="8" id="KW-1185">Reference proteome</keyword>
<feature type="domain" description="Ribonuclease A-domain" evidence="6">
    <location>
        <begin position="47"/>
        <end position="156"/>
    </location>
</feature>
<dbReference type="GO" id="GO:0004540">
    <property type="term" value="F:RNA nuclease activity"/>
    <property type="evidence" value="ECO:0007669"/>
    <property type="project" value="TreeGrafter"/>
</dbReference>
<dbReference type="Proteomes" id="UP000503349">
    <property type="component" value="Chromosome 4"/>
</dbReference>
<dbReference type="PANTHER" id="PTHR11437">
    <property type="entry name" value="RIBONUCLEASE"/>
    <property type="match status" value="1"/>
</dbReference>